<organism evidence="7 8">
    <name type="scientific">Arenibacter nanhaiticus</name>
    <dbReference type="NCBI Taxonomy" id="558155"/>
    <lineage>
        <taxon>Bacteria</taxon>
        <taxon>Pseudomonadati</taxon>
        <taxon>Bacteroidota</taxon>
        <taxon>Flavobacteriia</taxon>
        <taxon>Flavobacteriales</taxon>
        <taxon>Flavobacteriaceae</taxon>
        <taxon>Arenibacter</taxon>
    </lineage>
</organism>
<evidence type="ECO:0000259" key="5">
    <source>
        <dbReference type="PROSITE" id="PS50531"/>
    </source>
</evidence>
<feature type="domain" description="HTH IS21-type" evidence="5">
    <location>
        <begin position="9"/>
        <end position="74"/>
    </location>
</feature>
<dbReference type="PROSITE" id="PS50994">
    <property type="entry name" value="INTEGRASE"/>
    <property type="match status" value="1"/>
</dbReference>
<evidence type="ECO:0000259" key="6">
    <source>
        <dbReference type="PROSITE" id="PS50994"/>
    </source>
</evidence>
<comment type="similarity">
    <text evidence="1">Belongs to the transposase IS21/IS408/IS1162 family.</text>
</comment>
<evidence type="ECO:0000256" key="4">
    <source>
        <dbReference type="ARBA" id="ARBA00023172"/>
    </source>
</evidence>
<gene>
    <name evidence="7" type="ORF">SAMN04487911_1692</name>
</gene>
<dbReference type="InterPro" id="IPR017894">
    <property type="entry name" value="HTH_IS21_transposase_type"/>
</dbReference>
<dbReference type="PANTHER" id="PTHR35004:SF6">
    <property type="entry name" value="TRANSPOSASE"/>
    <property type="match status" value="1"/>
</dbReference>
<dbReference type="Proteomes" id="UP000184231">
    <property type="component" value="Unassembled WGS sequence"/>
</dbReference>
<proteinExistence type="inferred from homology"/>
<accession>A0A1M6NH66</accession>
<evidence type="ECO:0000256" key="1">
    <source>
        <dbReference type="ARBA" id="ARBA00009277"/>
    </source>
</evidence>
<dbReference type="InterPro" id="IPR001584">
    <property type="entry name" value="Integrase_cat-core"/>
</dbReference>
<dbReference type="PROSITE" id="PS50531">
    <property type="entry name" value="HTH_IS21"/>
    <property type="match status" value="1"/>
</dbReference>
<dbReference type="GO" id="GO:0006310">
    <property type="term" value="P:DNA recombination"/>
    <property type="evidence" value="ECO:0007669"/>
    <property type="project" value="UniProtKB-KW"/>
</dbReference>
<keyword evidence="3" id="KW-0238">DNA-binding</keyword>
<evidence type="ECO:0000256" key="3">
    <source>
        <dbReference type="ARBA" id="ARBA00023125"/>
    </source>
</evidence>
<dbReference type="Gene3D" id="3.30.420.10">
    <property type="entry name" value="Ribonuclease H-like superfamily/Ribonuclease H"/>
    <property type="match status" value="1"/>
</dbReference>
<dbReference type="GO" id="GO:0015074">
    <property type="term" value="P:DNA integration"/>
    <property type="evidence" value="ECO:0007669"/>
    <property type="project" value="InterPro"/>
</dbReference>
<dbReference type="RefSeq" id="WP_072766101.1">
    <property type="nucleotide sequence ID" value="NZ_FQYX01000069.1"/>
</dbReference>
<sequence>MNVYLAKFMIYYEIHRMHREGHSKSRISEFLLLDRRTVSKYLAMSESEYEEFLTKQTNRGKKLLPYEDFVKKRLEKYRNTSAAQMHDWLKESHPEFPLVSQKTVFNFVSWVRKKHRLPIIKTERQFQQLEEAPYGKQAQVDFGEYNMRTTTGTRIKVFFFTIVLSRSRFKYVWFTDRYFTSETAIEAHEKAFEYLGGIPDEIVYDQDKVFVVSENSGDIVLTDAFRKYTRAQGFDLYFCRKADPQSKGKIENVVKYVKQNFLYNRTYHNIETLNDEALGWLGRTANSLPHGTTQKEPCAEFNIERSFLKPYRAHVGTVTIIATYTVRKDNAISYKGNFYSLPLGTYKGKGSLVALRVEGTSLIITDAKGEKQICRHKIPLGRGNKVVNTDHKRDKKAAVGEMMAETAALFEHPAKAREWLEMIKADKPRYIRDQLSMIRQTALHTASAHLNQAMGYCLSHRIYSAADFKSILASTEQHPKKRTKVLRLNPLSGEIPDKANIRPHKSSLEDFEHILKNS</sequence>
<protein>
    <submittedName>
        <fullName evidence="7">Transposase</fullName>
    </submittedName>
</protein>
<dbReference type="EMBL" id="FQYX01000069">
    <property type="protein sequence ID" value="SHJ95027.1"/>
    <property type="molecule type" value="Genomic_DNA"/>
</dbReference>
<dbReference type="PANTHER" id="PTHR35004">
    <property type="entry name" value="TRANSPOSASE RV3428C-RELATED"/>
    <property type="match status" value="1"/>
</dbReference>
<keyword evidence="4" id="KW-0233">DNA recombination</keyword>
<keyword evidence="2" id="KW-0815">Transposition</keyword>
<dbReference type="GO" id="GO:0032196">
    <property type="term" value="P:transposition"/>
    <property type="evidence" value="ECO:0007669"/>
    <property type="project" value="UniProtKB-KW"/>
</dbReference>
<dbReference type="Pfam" id="PF00665">
    <property type="entry name" value="rve"/>
    <property type="match status" value="1"/>
</dbReference>
<evidence type="ECO:0000313" key="7">
    <source>
        <dbReference type="EMBL" id="SHJ95027.1"/>
    </source>
</evidence>
<dbReference type="NCBIfam" id="NF033546">
    <property type="entry name" value="transpos_IS21"/>
    <property type="match status" value="1"/>
</dbReference>
<feature type="domain" description="Integrase catalytic" evidence="6">
    <location>
        <begin position="129"/>
        <end position="305"/>
    </location>
</feature>
<dbReference type="InterPro" id="IPR012337">
    <property type="entry name" value="RNaseH-like_sf"/>
</dbReference>
<name>A0A1M6NH66_9FLAO</name>
<dbReference type="SUPFAM" id="SSF53098">
    <property type="entry name" value="Ribonuclease H-like"/>
    <property type="match status" value="1"/>
</dbReference>
<dbReference type="AlphaFoldDB" id="A0A1M6NH66"/>
<evidence type="ECO:0000313" key="8">
    <source>
        <dbReference type="Proteomes" id="UP000184231"/>
    </source>
</evidence>
<reference evidence="7 8" key="1">
    <citation type="submission" date="2016-11" db="EMBL/GenBank/DDBJ databases">
        <authorList>
            <person name="Jaros S."/>
            <person name="Januszkiewicz K."/>
            <person name="Wedrychowicz H."/>
        </authorList>
    </citation>
    <scope>NUCLEOTIDE SEQUENCE [LARGE SCALE GENOMIC DNA]</scope>
    <source>
        <strain evidence="7 8">CGMCC 1.8863</strain>
    </source>
</reference>
<evidence type="ECO:0000256" key="2">
    <source>
        <dbReference type="ARBA" id="ARBA00022578"/>
    </source>
</evidence>
<dbReference type="OrthoDB" id="3193769at2"/>
<keyword evidence="8" id="KW-1185">Reference proteome</keyword>
<dbReference type="GO" id="GO:0003677">
    <property type="term" value="F:DNA binding"/>
    <property type="evidence" value="ECO:0007669"/>
    <property type="project" value="UniProtKB-KW"/>
</dbReference>
<dbReference type="STRING" id="558155.SAMN04487911_1692"/>
<dbReference type="InterPro" id="IPR036397">
    <property type="entry name" value="RNaseH_sf"/>
</dbReference>